<keyword evidence="7" id="KW-1185">Reference proteome</keyword>
<evidence type="ECO:0000256" key="1">
    <source>
        <dbReference type="ARBA" id="ARBA00004123"/>
    </source>
</evidence>
<dbReference type="Pfam" id="PF13934">
    <property type="entry name" value="ELYS"/>
    <property type="match status" value="1"/>
</dbReference>
<name>A0AAX7UHJ7_ASTCA</name>
<feature type="compositionally biased region" description="Polar residues" evidence="3">
    <location>
        <begin position="1421"/>
        <end position="1430"/>
    </location>
</feature>
<dbReference type="Proteomes" id="UP000265100">
    <property type="component" value="Chromosome 1"/>
</dbReference>
<organism evidence="6 7">
    <name type="scientific">Astatotilapia calliptera</name>
    <name type="common">Eastern happy</name>
    <name type="synonym">Chromis callipterus</name>
    <dbReference type="NCBI Taxonomy" id="8154"/>
    <lineage>
        <taxon>Eukaryota</taxon>
        <taxon>Metazoa</taxon>
        <taxon>Chordata</taxon>
        <taxon>Craniata</taxon>
        <taxon>Vertebrata</taxon>
        <taxon>Euteleostomi</taxon>
        <taxon>Actinopterygii</taxon>
        <taxon>Neopterygii</taxon>
        <taxon>Teleostei</taxon>
        <taxon>Neoteleostei</taxon>
        <taxon>Acanthomorphata</taxon>
        <taxon>Ovalentaria</taxon>
        <taxon>Cichlomorphae</taxon>
        <taxon>Cichliformes</taxon>
        <taxon>Cichlidae</taxon>
        <taxon>African cichlids</taxon>
        <taxon>Pseudocrenilabrinae</taxon>
        <taxon>Haplochromini</taxon>
        <taxon>Astatotilapia</taxon>
    </lineage>
</organism>
<evidence type="ECO:0000256" key="2">
    <source>
        <dbReference type="ARBA" id="ARBA00023242"/>
    </source>
</evidence>
<feature type="domain" description="ELYS-like" evidence="4">
    <location>
        <begin position="720"/>
        <end position="940"/>
    </location>
</feature>
<evidence type="ECO:0008006" key="8">
    <source>
        <dbReference type="Google" id="ProtNLM"/>
    </source>
</evidence>
<reference evidence="6" key="2">
    <citation type="submission" date="2025-08" db="UniProtKB">
        <authorList>
            <consortium name="Ensembl"/>
        </authorList>
    </citation>
    <scope>IDENTIFICATION</scope>
</reference>
<feature type="region of interest" description="Disordered" evidence="3">
    <location>
        <begin position="1288"/>
        <end position="1352"/>
    </location>
</feature>
<reference evidence="6" key="3">
    <citation type="submission" date="2025-09" db="UniProtKB">
        <authorList>
            <consortium name="Ensembl"/>
        </authorList>
    </citation>
    <scope>IDENTIFICATION</scope>
</reference>
<comment type="subcellular location">
    <subcellularLocation>
        <location evidence="1">Nucleus</location>
    </subcellularLocation>
</comment>
<gene>
    <name evidence="6" type="primary">AHCTF1</name>
</gene>
<dbReference type="InterPro" id="IPR052620">
    <property type="entry name" value="ELYS/MEL-28_NucAsmblyFactor"/>
</dbReference>
<dbReference type="Pfam" id="PF16687">
    <property type="entry name" value="ELYS-bb"/>
    <property type="match status" value="1"/>
</dbReference>
<evidence type="ECO:0000313" key="6">
    <source>
        <dbReference type="Ensembl" id="ENSACLP00000069383.1"/>
    </source>
</evidence>
<dbReference type="PANTHER" id="PTHR21583:SF8">
    <property type="entry name" value="PROTEIN ELYS"/>
    <property type="match status" value="1"/>
</dbReference>
<dbReference type="InterPro" id="IPR032040">
    <property type="entry name" value="ELYS-bb"/>
</dbReference>
<sequence length="1534" mass="171204">ERPLEQVVTSSLLPFSGVTVDALGEDEITLDSVLHGRFTVGRSGLAWLACGPHLEVVHAVTGERLSAYCFSGGGEHPPNVLAARDFSWLKRSGLLVGLEETEGSVLCLYDLGLSRVVKAVVIPGRITAIEPLVNYGGASTSTQHLHQGLRWFFGIAAVVTDLGHVLLVDLCLDDLSCNQSELDASDLQVVTKSPAEIPKLREVSTREGRHLCLQLNGPSGVGATALQYISRTNHLAVGFSDGYLQLWNMKTLKKEYHSQLEGGRVPVYAFTFQEPENDPRNCCYLWAIQSSQDLEGDVVTLRLLQLAFSERKCLTSGKILYEGLEYCEERYSQDLSGTAFPLRAQATNTRLLSCQTIEKFRPHPDRDDSMNEVASPDTSVSIFTWQVKAYGQGSLSTYIGVFDINRWYHAQMPDSLRTGESLQMCPYLAAWSLDPVVQMVSPHVFLDVVVHERSLSRGLPFTCPPPEQYFNPTTYNFDATCLLNSGIVHLTCSGYQKETLGFLKKAAPCSSDTISTSYSHCLMSGLLSSRLADTQPSSLSQEKQLDAILSTAVETSSLGLITGCIKQWTAEEQPGSALNLRYILDWAWNKVVQTKEELDGICSPLFDSSSNFTDPQTMQLLQHTQRLLSNLSAIFHCLLSEAQELTQKGLVGLMNKNMVSSLISKYAQVVLWFCRTGLLPEGSDDDALQISRPFYTHSVISNYYTIRREELTRGKWCADCLMIDGLVGQCGERLTNLWKRDEGGTGQYPPPTLHALLDIYLLDNIDEAAKHAIVIYLLLDVMYSFPNKDGASVESFPTAFAIPIGLIKLVQGLWLLDHHDHQVKLLLHPAASQFHFEWQHERVLQALMCQGQQSVALRYFHVTKPAVSNTSQAKLCLSVLLHNRCLIEAWYLLRQHSNRLNMTELLGFLYESCQELGLIKELLKLPLGLNEQECLEKFLQGTGGLQNRELLMVHYLQQANYIPALQLNHTLRMNLVNERDPKLKERSNTRNTILDLYGKVLPRVQRKLAMERAKPYQHPNTIHREVSRPQPLSTITKNTAKEKVMSRAGFINNVLSKIEEVWLGKGATPQCSPANSPRAAEVPSSSSKPSSIGLPEPFLGTPITMTSKRKSRYISETESYNTDFTDHEGETIFSILLLTLFMCFPRQRARALAASGPVFSAFTPQSILRSSLRPTPVATPSASPGRSITPPSRSKENRITFIEESESPEVEKGIRWTNGVRKKRHTWNTQNLFFPFVRLELILAEHVNRGTTWLLFFFFLIILNKKKKNNYSEISRLTRSSALSKATRKTWSLQPAEEEEDGDEEGEQPHVKFLPSEGGIPSQLKRSESELSSALEGAAEQKQSDATQTHLSFNLDTSTTSVRSTDTTLEYFDAPLSINNEEKDGHVSTEKDDDDDVVTVNVKFLAEKEPAATAEVMASPATEQTLPLTSEDSEKEEDDVREENTPEDVMEVDLDQEAKTEEEIQSNKEDDLDVESSTKQDAAIVDQNETSIHLQGNLFLFVFSELIFGAGCTAPKSKIMILKIRLAVLLSNIA</sequence>
<feature type="compositionally biased region" description="Acidic residues" evidence="3">
    <location>
        <begin position="1431"/>
        <end position="1455"/>
    </location>
</feature>
<accession>A0AAX7UHJ7</accession>
<evidence type="ECO:0000313" key="7">
    <source>
        <dbReference type="Proteomes" id="UP000265100"/>
    </source>
</evidence>
<evidence type="ECO:0000256" key="3">
    <source>
        <dbReference type="SAM" id="MobiDB-lite"/>
    </source>
</evidence>
<dbReference type="PANTHER" id="PTHR21583">
    <property type="entry name" value="ELYS PROTEIN"/>
    <property type="match status" value="1"/>
</dbReference>
<feature type="domain" description="ELYS beta-propeller" evidence="5">
    <location>
        <begin position="4"/>
        <end position="489"/>
    </location>
</feature>
<feature type="compositionally biased region" description="Basic and acidic residues" evidence="3">
    <location>
        <begin position="1456"/>
        <end position="1469"/>
    </location>
</feature>
<feature type="region of interest" description="Disordered" evidence="3">
    <location>
        <begin position="1411"/>
        <end position="1476"/>
    </location>
</feature>
<feature type="region of interest" description="Disordered" evidence="3">
    <location>
        <begin position="1172"/>
        <end position="1194"/>
    </location>
</feature>
<protein>
    <recommendedName>
        <fullName evidence="8">AT hook containing transcription factor 1</fullName>
    </recommendedName>
</protein>
<dbReference type="GeneTree" id="ENSGT00390000018900"/>
<dbReference type="GO" id="GO:0005634">
    <property type="term" value="C:nucleus"/>
    <property type="evidence" value="ECO:0007669"/>
    <property type="project" value="UniProtKB-SubCell"/>
</dbReference>
<dbReference type="Ensembl" id="ENSACLT00000044978.1">
    <property type="protein sequence ID" value="ENSACLP00000069383.1"/>
    <property type="gene ID" value="ENSACLG00000010877.2"/>
</dbReference>
<reference evidence="6" key="1">
    <citation type="submission" date="2018-05" db="EMBL/GenBank/DDBJ databases">
        <authorList>
            <person name="Datahose"/>
        </authorList>
    </citation>
    <scope>NUCLEOTIDE SEQUENCE</scope>
</reference>
<keyword evidence="2" id="KW-0539">Nucleus</keyword>
<feature type="compositionally biased region" description="Low complexity" evidence="3">
    <location>
        <begin position="1330"/>
        <end position="1340"/>
    </location>
</feature>
<feature type="compositionally biased region" description="Acidic residues" evidence="3">
    <location>
        <begin position="1296"/>
        <end position="1306"/>
    </location>
</feature>
<dbReference type="InterPro" id="IPR025151">
    <property type="entry name" value="ELYS_dom"/>
</dbReference>
<feature type="compositionally biased region" description="Polar residues" evidence="3">
    <location>
        <begin position="1172"/>
        <end position="1192"/>
    </location>
</feature>
<evidence type="ECO:0000259" key="4">
    <source>
        <dbReference type="Pfam" id="PF13934"/>
    </source>
</evidence>
<evidence type="ECO:0000259" key="5">
    <source>
        <dbReference type="Pfam" id="PF16687"/>
    </source>
</evidence>
<proteinExistence type="predicted"/>
<feature type="region of interest" description="Disordered" evidence="3">
    <location>
        <begin position="1067"/>
        <end position="1101"/>
    </location>
</feature>